<gene>
    <name evidence="1" type="ORF">RM539_08645</name>
</gene>
<sequence length="94" mass="10884">MATQDSKTTTDHETIKKWVEERDGKPALVKGTTDNGKGGGLLRINFPGYAEENLEDIEWDKFFSIFDENDLQFLYQEKLKDGNESRFFKFIGKD</sequence>
<organism evidence="1 2">
    <name type="scientific">Autumnicola musiva</name>
    <dbReference type="NCBI Taxonomy" id="3075589"/>
    <lineage>
        <taxon>Bacteria</taxon>
        <taxon>Pseudomonadati</taxon>
        <taxon>Bacteroidota</taxon>
        <taxon>Flavobacteriia</taxon>
        <taxon>Flavobacteriales</taxon>
        <taxon>Flavobacteriaceae</taxon>
        <taxon>Autumnicola</taxon>
    </lineage>
</organism>
<name>A0ABU3D529_9FLAO</name>
<proteinExistence type="predicted"/>
<protein>
    <recommendedName>
        <fullName evidence="3">1,4-alpha-glucan branching enzyme</fullName>
    </recommendedName>
</protein>
<dbReference type="EMBL" id="JAVRHK010000005">
    <property type="protein sequence ID" value="MDT0676647.1"/>
    <property type="molecule type" value="Genomic_DNA"/>
</dbReference>
<evidence type="ECO:0000313" key="1">
    <source>
        <dbReference type="EMBL" id="MDT0676647.1"/>
    </source>
</evidence>
<accession>A0ABU3D529</accession>
<evidence type="ECO:0000313" key="2">
    <source>
        <dbReference type="Proteomes" id="UP001262582"/>
    </source>
</evidence>
<dbReference type="Proteomes" id="UP001262582">
    <property type="component" value="Unassembled WGS sequence"/>
</dbReference>
<dbReference type="RefSeq" id="WP_311502992.1">
    <property type="nucleotide sequence ID" value="NZ_JAVRHK010000005.1"/>
</dbReference>
<reference evidence="1 2" key="1">
    <citation type="submission" date="2023-09" db="EMBL/GenBank/DDBJ databases">
        <authorList>
            <person name="Rey-Velasco X."/>
        </authorList>
    </citation>
    <scope>NUCLEOTIDE SEQUENCE [LARGE SCALE GENOMIC DNA]</scope>
    <source>
        <strain evidence="1 2">F117</strain>
    </source>
</reference>
<keyword evidence="2" id="KW-1185">Reference proteome</keyword>
<evidence type="ECO:0008006" key="3">
    <source>
        <dbReference type="Google" id="ProtNLM"/>
    </source>
</evidence>
<comment type="caution">
    <text evidence="1">The sequence shown here is derived from an EMBL/GenBank/DDBJ whole genome shotgun (WGS) entry which is preliminary data.</text>
</comment>